<sequence>MLETGEVTVVGLVFLGLFMTLLAFLGFVDRHTRRN</sequence>
<dbReference type="NCBIfam" id="TIGR01167">
    <property type="entry name" value="LPXTG_anchor"/>
    <property type="match status" value="1"/>
</dbReference>
<dbReference type="Proteomes" id="UP000509120">
    <property type="component" value="Chromosome"/>
</dbReference>
<reference evidence="2 3" key="1">
    <citation type="submission" date="2020-06" db="EMBL/GenBank/DDBJ databases">
        <authorList>
            <person name="Chuat V."/>
        </authorList>
    </citation>
    <scope>NUCLEOTIDE SEQUENCE [LARGE SCALE GENOMIC DNA]</scope>
    <source>
        <strain evidence="2">STH_CIRM_1046</strain>
    </source>
</reference>
<keyword evidence="1" id="KW-0812">Transmembrane</keyword>
<dbReference type="EMBL" id="LR822030">
    <property type="protein sequence ID" value="CAD0153925.1"/>
    <property type="molecule type" value="Genomic_DNA"/>
</dbReference>
<organism evidence="2 3">
    <name type="scientific">Streptococcus thermophilus</name>
    <dbReference type="NCBI Taxonomy" id="1308"/>
    <lineage>
        <taxon>Bacteria</taxon>
        <taxon>Bacillati</taxon>
        <taxon>Bacillota</taxon>
        <taxon>Bacilli</taxon>
        <taxon>Lactobacillales</taxon>
        <taxon>Streptococcaceae</taxon>
        <taxon>Streptococcus</taxon>
    </lineage>
</organism>
<evidence type="ECO:0000256" key="1">
    <source>
        <dbReference type="SAM" id="Phobius"/>
    </source>
</evidence>
<protein>
    <submittedName>
        <fullName evidence="2">Uncharacterized protein</fullName>
    </submittedName>
</protein>
<keyword evidence="1" id="KW-0472">Membrane</keyword>
<evidence type="ECO:0000313" key="2">
    <source>
        <dbReference type="EMBL" id="CAD0153925.1"/>
    </source>
</evidence>
<dbReference type="RefSeq" id="WP_024009710.1">
    <property type="nucleotide sequence ID" value="NZ_CATNML010000007.1"/>
</dbReference>
<evidence type="ECO:0000313" key="3">
    <source>
        <dbReference type="Proteomes" id="UP000509120"/>
    </source>
</evidence>
<gene>
    <name evidence="2" type="ORF">STHERMO_0189</name>
</gene>
<accession>A0AAU9HA99</accession>
<keyword evidence="1" id="KW-1133">Transmembrane helix</keyword>
<feature type="transmembrane region" description="Helical" evidence="1">
    <location>
        <begin position="6"/>
        <end position="28"/>
    </location>
</feature>
<dbReference type="AlphaFoldDB" id="A0AAU9HA99"/>
<name>A0AAU9HA99_STRTR</name>
<proteinExistence type="predicted"/>